<dbReference type="Proteomes" id="UP001443914">
    <property type="component" value="Unassembled WGS sequence"/>
</dbReference>
<protein>
    <submittedName>
        <fullName evidence="2">Uncharacterized protein</fullName>
    </submittedName>
</protein>
<accession>A0AAW1K6J3</accession>
<feature type="transmembrane region" description="Helical" evidence="1">
    <location>
        <begin position="20"/>
        <end position="44"/>
    </location>
</feature>
<name>A0AAW1K6J3_SAPOF</name>
<organism evidence="2 3">
    <name type="scientific">Saponaria officinalis</name>
    <name type="common">Common soapwort</name>
    <name type="synonym">Lychnis saponaria</name>
    <dbReference type="NCBI Taxonomy" id="3572"/>
    <lineage>
        <taxon>Eukaryota</taxon>
        <taxon>Viridiplantae</taxon>
        <taxon>Streptophyta</taxon>
        <taxon>Embryophyta</taxon>
        <taxon>Tracheophyta</taxon>
        <taxon>Spermatophyta</taxon>
        <taxon>Magnoliopsida</taxon>
        <taxon>eudicotyledons</taxon>
        <taxon>Gunneridae</taxon>
        <taxon>Pentapetalae</taxon>
        <taxon>Caryophyllales</taxon>
        <taxon>Caryophyllaceae</taxon>
        <taxon>Caryophylleae</taxon>
        <taxon>Saponaria</taxon>
    </lineage>
</organism>
<evidence type="ECO:0000256" key="1">
    <source>
        <dbReference type="SAM" id="Phobius"/>
    </source>
</evidence>
<keyword evidence="1" id="KW-0812">Transmembrane</keyword>
<gene>
    <name evidence="2" type="ORF">RND81_06G014000</name>
</gene>
<dbReference type="EMBL" id="JBDFQZ010000006">
    <property type="protein sequence ID" value="KAK9713242.1"/>
    <property type="molecule type" value="Genomic_DNA"/>
</dbReference>
<reference evidence="2" key="1">
    <citation type="submission" date="2024-03" db="EMBL/GenBank/DDBJ databases">
        <title>WGS assembly of Saponaria officinalis var. Norfolk2.</title>
        <authorList>
            <person name="Jenkins J."/>
            <person name="Shu S."/>
            <person name="Grimwood J."/>
            <person name="Barry K."/>
            <person name="Goodstein D."/>
            <person name="Schmutz J."/>
            <person name="Leebens-Mack J."/>
            <person name="Osbourn A."/>
        </authorList>
    </citation>
    <scope>NUCLEOTIDE SEQUENCE [LARGE SCALE GENOMIC DNA]</scope>
    <source>
        <strain evidence="2">JIC</strain>
    </source>
</reference>
<keyword evidence="1" id="KW-1133">Transmembrane helix</keyword>
<sequence>MKLDLIWTLRYSYIDSTVVWGLYVVCIHSYCWTGLLVISFFIFFKFEYAVLIELLNYHMKHPDITADYYRTSSVRSLSSLLVDWLCFFDTWEFVKGKPEH</sequence>
<keyword evidence="3" id="KW-1185">Reference proteome</keyword>
<evidence type="ECO:0000313" key="2">
    <source>
        <dbReference type="EMBL" id="KAK9713242.1"/>
    </source>
</evidence>
<keyword evidence="1" id="KW-0472">Membrane</keyword>
<proteinExistence type="predicted"/>
<comment type="caution">
    <text evidence="2">The sequence shown here is derived from an EMBL/GenBank/DDBJ whole genome shotgun (WGS) entry which is preliminary data.</text>
</comment>
<dbReference type="AlphaFoldDB" id="A0AAW1K6J3"/>
<evidence type="ECO:0000313" key="3">
    <source>
        <dbReference type="Proteomes" id="UP001443914"/>
    </source>
</evidence>